<dbReference type="Pfam" id="PF00483">
    <property type="entry name" value="NTP_transferase"/>
    <property type="match status" value="1"/>
</dbReference>
<feature type="domain" description="MannoseP isomerase/GMP-like beta-helix" evidence="2">
    <location>
        <begin position="202"/>
        <end position="256"/>
    </location>
</feature>
<evidence type="ECO:0000313" key="4">
    <source>
        <dbReference type="Proteomes" id="UP000033862"/>
    </source>
</evidence>
<accession>A0A0G0PMK1</accession>
<evidence type="ECO:0000259" key="1">
    <source>
        <dbReference type="Pfam" id="PF00483"/>
    </source>
</evidence>
<protein>
    <submittedName>
        <fullName evidence="3">Mannose-1-phosphate guanylyltransferase</fullName>
    </submittedName>
</protein>
<dbReference type="STRING" id="1618332.UT15_C0010G0002"/>
<feature type="domain" description="Nucleotidyl transferase" evidence="1">
    <location>
        <begin position="8"/>
        <end position="189"/>
    </location>
</feature>
<proteinExistence type="predicted"/>
<dbReference type="SUPFAM" id="SSF159283">
    <property type="entry name" value="Guanosine diphospho-D-mannose pyrophosphorylase/mannose-6-phosphate isomerase linker domain"/>
    <property type="match status" value="1"/>
</dbReference>
<dbReference type="Proteomes" id="UP000033862">
    <property type="component" value="Unassembled WGS sequence"/>
</dbReference>
<dbReference type="Gene3D" id="3.90.550.10">
    <property type="entry name" value="Spore Coat Polysaccharide Biosynthesis Protein SpsA, Chain A"/>
    <property type="match status" value="1"/>
</dbReference>
<name>A0A0G0PMK1_9BACT</name>
<gene>
    <name evidence="3" type="ORF">UT15_C0010G0002</name>
</gene>
<keyword evidence="3" id="KW-0548">Nucleotidyltransferase</keyword>
<evidence type="ECO:0000259" key="2">
    <source>
        <dbReference type="Pfam" id="PF22640"/>
    </source>
</evidence>
<dbReference type="InterPro" id="IPR051161">
    <property type="entry name" value="Mannose-6P_isomerase_type2"/>
</dbReference>
<organism evidence="3 4">
    <name type="scientific">Berkelbacteria bacterium GW2011_GWA1_39_10</name>
    <dbReference type="NCBI Taxonomy" id="1618332"/>
    <lineage>
        <taxon>Bacteria</taxon>
        <taxon>Candidatus Berkelbacteria</taxon>
    </lineage>
</organism>
<dbReference type="GO" id="GO:0009298">
    <property type="term" value="P:GDP-mannose biosynthetic process"/>
    <property type="evidence" value="ECO:0007669"/>
    <property type="project" value="TreeGrafter"/>
</dbReference>
<dbReference type="PANTHER" id="PTHR46390">
    <property type="entry name" value="MANNOSE-1-PHOSPHATE GUANYLYLTRANSFERASE"/>
    <property type="match status" value="1"/>
</dbReference>
<dbReference type="Pfam" id="PF22640">
    <property type="entry name" value="ManC_GMP_beta-helix"/>
    <property type="match status" value="1"/>
</dbReference>
<dbReference type="GO" id="GO:0004475">
    <property type="term" value="F:mannose-1-phosphate guanylyltransferase (GTP) activity"/>
    <property type="evidence" value="ECO:0007669"/>
    <property type="project" value="TreeGrafter"/>
</dbReference>
<comment type="caution">
    <text evidence="3">The sequence shown here is derived from an EMBL/GenBank/DDBJ whole genome shotgun (WGS) entry which is preliminary data.</text>
</comment>
<dbReference type="InterPro" id="IPR005835">
    <property type="entry name" value="NTP_transferase_dom"/>
</dbReference>
<sequence>MITAHIFAHNPQAIIATIASDHTVEKINNYKEAISEILRFATKNPDYLSTIGIKPSRAETGFGYIKVGKKITNSNLYCGEKFVEKPDKKKAQKYLESGDFLWNASYFAFSAGRMLGMYKKYSPLIYNGIKNIMAAFGNKNADKILNLEYAKFPTAPFDTIIAEKHNKIAIIPADLGWSDIGSWASLYDLLSRKIGGHTVTEGHHVGIDNKNCLIYAKDKLLATVGLEDIIIVDTKDVTLVCNKNKSQDIKKLLEKLKIKGKSEYL</sequence>
<keyword evidence="3" id="KW-0808">Transferase</keyword>
<dbReference type="InterPro" id="IPR029044">
    <property type="entry name" value="Nucleotide-diphossugar_trans"/>
</dbReference>
<reference evidence="3 4" key="1">
    <citation type="journal article" date="2015" name="Nature">
        <title>rRNA introns, odd ribosomes, and small enigmatic genomes across a large radiation of phyla.</title>
        <authorList>
            <person name="Brown C.T."/>
            <person name="Hug L.A."/>
            <person name="Thomas B.C."/>
            <person name="Sharon I."/>
            <person name="Castelle C.J."/>
            <person name="Singh A."/>
            <person name="Wilkins M.J."/>
            <person name="Williams K.H."/>
            <person name="Banfield J.F."/>
        </authorList>
    </citation>
    <scope>NUCLEOTIDE SEQUENCE [LARGE SCALE GENOMIC DNA]</scope>
</reference>
<dbReference type="PANTHER" id="PTHR46390:SF1">
    <property type="entry name" value="MANNOSE-1-PHOSPHATE GUANYLYLTRANSFERASE"/>
    <property type="match status" value="1"/>
</dbReference>
<dbReference type="PATRIC" id="fig|1618332.3.peg.318"/>
<dbReference type="InterPro" id="IPR054566">
    <property type="entry name" value="ManC/GMP-like_b-helix"/>
</dbReference>
<dbReference type="SUPFAM" id="SSF53448">
    <property type="entry name" value="Nucleotide-diphospho-sugar transferases"/>
    <property type="match status" value="1"/>
</dbReference>
<dbReference type="EMBL" id="LBVS01000010">
    <property type="protein sequence ID" value="KKQ90541.1"/>
    <property type="molecule type" value="Genomic_DNA"/>
</dbReference>
<dbReference type="AlphaFoldDB" id="A0A0G0PMK1"/>
<evidence type="ECO:0000313" key="3">
    <source>
        <dbReference type="EMBL" id="KKQ90541.1"/>
    </source>
</evidence>